<sequence>MKYYFDTSSLVKIYHREEGTETVLNIYKKHDEIIILELSKIEFISTIIPIMTV</sequence>
<accession>A0A975B728</accession>
<gene>
    <name evidence="1" type="ORF">dnl_22970</name>
</gene>
<organism evidence="1 2">
    <name type="scientific">Desulfonema limicola</name>
    <dbReference type="NCBI Taxonomy" id="45656"/>
    <lineage>
        <taxon>Bacteria</taxon>
        <taxon>Pseudomonadati</taxon>
        <taxon>Thermodesulfobacteriota</taxon>
        <taxon>Desulfobacteria</taxon>
        <taxon>Desulfobacterales</taxon>
        <taxon>Desulfococcaceae</taxon>
        <taxon>Desulfonema</taxon>
    </lineage>
</organism>
<reference evidence="1" key="1">
    <citation type="journal article" date="2021" name="Microb. Physiol.">
        <title>Proteogenomic Insights into the Physiology of Marine, Sulfate-Reducing, Filamentous Desulfonema limicola and Desulfonema magnum.</title>
        <authorList>
            <person name="Schnaars V."/>
            <person name="Wohlbrand L."/>
            <person name="Scheve S."/>
            <person name="Hinrichs C."/>
            <person name="Reinhardt R."/>
            <person name="Rabus R."/>
        </authorList>
    </citation>
    <scope>NUCLEOTIDE SEQUENCE</scope>
    <source>
        <strain evidence="1">5ac10</strain>
    </source>
</reference>
<keyword evidence="2" id="KW-1185">Reference proteome</keyword>
<dbReference type="SUPFAM" id="SSF88723">
    <property type="entry name" value="PIN domain-like"/>
    <property type="match status" value="1"/>
</dbReference>
<evidence type="ECO:0000313" key="1">
    <source>
        <dbReference type="EMBL" id="QTA80011.1"/>
    </source>
</evidence>
<dbReference type="CDD" id="cd09874">
    <property type="entry name" value="PIN_MT3492-like"/>
    <property type="match status" value="1"/>
</dbReference>
<dbReference type="KEGG" id="dli:dnl_22970"/>
<dbReference type="Gene3D" id="3.40.50.1010">
    <property type="entry name" value="5'-nuclease"/>
    <property type="match status" value="1"/>
</dbReference>
<dbReference type="Proteomes" id="UP000663720">
    <property type="component" value="Chromosome"/>
</dbReference>
<proteinExistence type="predicted"/>
<dbReference type="RefSeq" id="WP_207691693.1">
    <property type="nucleotide sequence ID" value="NZ_CP061799.1"/>
</dbReference>
<protein>
    <submittedName>
        <fullName evidence="1">PIN-like domain-containing protein</fullName>
    </submittedName>
</protein>
<dbReference type="EMBL" id="CP061799">
    <property type="protein sequence ID" value="QTA80011.1"/>
    <property type="molecule type" value="Genomic_DNA"/>
</dbReference>
<dbReference type="InterPro" id="IPR029060">
    <property type="entry name" value="PIN-like_dom_sf"/>
</dbReference>
<name>A0A975B728_9BACT</name>
<dbReference type="AlphaFoldDB" id="A0A975B728"/>
<evidence type="ECO:0000313" key="2">
    <source>
        <dbReference type="Proteomes" id="UP000663720"/>
    </source>
</evidence>